<organism evidence="1 2">
    <name type="scientific">Racocetra fulgida</name>
    <dbReference type="NCBI Taxonomy" id="60492"/>
    <lineage>
        <taxon>Eukaryota</taxon>
        <taxon>Fungi</taxon>
        <taxon>Fungi incertae sedis</taxon>
        <taxon>Mucoromycota</taxon>
        <taxon>Glomeromycotina</taxon>
        <taxon>Glomeromycetes</taxon>
        <taxon>Diversisporales</taxon>
        <taxon>Gigasporaceae</taxon>
        <taxon>Racocetra</taxon>
    </lineage>
</organism>
<dbReference type="OrthoDB" id="5330842at2759"/>
<sequence length="70" mass="7984">IGFGACYILLELDEKKLMAAKEATISFRSKRISLANIRPEIFTEIHKFPFPIQKLIAEEAHAVLRKLKEG</sequence>
<comment type="caution">
    <text evidence="1">The sequence shown here is derived from an EMBL/GenBank/DDBJ whole genome shotgun (WGS) entry which is preliminary data.</text>
</comment>
<protein>
    <submittedName>
        <fullName evidence="1">14059_t:CDS:1</fullName>
    </submittedName>
</protein>
<dbReference type="EMBL" id="CAJVPZ010019402">
    <property type="protein sequence ID" value="CAG8693908.1"/>
    <property type="molecule type" value="Genomic_DNA"/>
</dbReference>
<proteinExistence type="predicted"/>
<reference evidence="1" key="1">
    <citation type="submission" date="2021-06" db="EMBL/GenBank/DDBJ databases">
        <authorList>
            <person name="Kallberg Y."/>
            <person name="Tangrot J."/>
            <person name="Rosling A."/>
        </authorList>
    </citation>
    <scope>NUCLEOTIDE SEQUENCE</scope>
    <source>
        <strain evidence="1">IN212</strain>
    </source>
</reference>
<dbReference type="Proteomes" id="UP000789396">
    <property type="component" value="Unassembled WGS sequence"/>
</dbReference>
<feature type="non-terminal residue" evidence="1">
    <location>
        <position position="70"/>
    </location>
</feature>
<keyword evidence="2" id="KW-1185">Reference proteome</keyword>
<name>A0A9N9HMJ3_9GLOM</name>
<evidence type="ECO:0000313" key="1">
    <source>
        <dbReference type="EMBL" id="CAG8693908.1"/>
    </source>
</evidence>
<feature type="non-terminal residue" evidence="1">
    <location>
        <position position="1"/>
    </location>
</feature>
<evidence type="ECO:0000313" key="2">
    <source>
        <dbReference type="Proteomes" id="UP000789396"/>
    </source>
</evidence>
<accession>A0A9N9HMJ3</accession>
<dbReference type="AlphaFoldDB" id="A0A9N9HMJ3"/>
<gene>
    <name evidence="1" type="ORF">RFULGI_LOCUS10118</name>
</gene>